<dbReference type="SMART" id="SM00662">
    <property type="entry name" value="RPOLD"/>
    <property type="match status" value="1"/>
</dbReference>
<keyword evidence="4 11" id="KW-0240">DNA-directed RNA polymerase</keyword>
<evidence type="ECO:0000313" key="14">
    <source>
        <dbReference type="Proteomes" id="UP000009135"/>
    </source>
</evidence>
<evidence type="ECO:0000256" key="10">
    <source>
        <dbReference type="ARBA" id="ARBA00048552"/>
    </source>
</evidence>
<dbReference type="GO" id="GO:0003899">
    <property type="term" value="F:DNA-directed RNA polymerase activity"/>
    <property type="evidence" value="ECO:0007669"/>
    <property type="project" value="UniProtKB-UniRule"/>
</dbReference>
<evidence type="ECO:0000259" key="12">
    <source>
        <dbReference type="SMART" id="SM00662"/>
    </source>
</evidence>
<dbReference type="AlphaFoldDB" id="H6N8D9"/>
<dbReference type="EMBL" id="CP003199">
    <property type="protein sequence ID" value="AEW45911.1"/>
    <property type="molecule type" value="Genomic_DNA"/>
</dbReference>
<comment type="function">
    <text evidence="11">DNA-dependent RNA polymerase catalyzes the transcription of DNA into RNA using the four ribonucleoside triphosphates as substrates.</text>
</comment>
<evidence type="ECO:0000256" key="5">
    <source>
        <dbReference type="ARBA" id="ARBA00022679"/>
    </source>
</evidence>
<dbReference type="InterPro" id="IPR011773">
    <property type="entry name" value="DNA-dir_RpoA"/>
</dbReference>
<evidence type="ECO:0000256" key="4">
    <source>
        <dbReference type="ARBA" id="ARBA00022478"/>
    </source>
</evidence>
<dbReference type="FunFam" id="2.170.120.12:FF:000001">
    <property type="entry name" value="DNA-directed RNA polymerase subunit alpha"/>
    <property type="match status" value="1"/>
</dbReference>
<dbReference type="Pfam" id="PF03118">
    <property type="entry name" value="RNA_pol_A_CTD"/>
    <property type="match status" value="1"/>
</dbReference>
<dbReference type="Gene3D" id="1.10.150.20">
    <property type="entry name" value="5' to 3' exonuclease, C-terminal subdomain"/>
    <property type="match status" value="1"/>
</dbReference>
<comment type="similarity">
    <text evidence="1 11">Belongs to the RNA polymerase alpha chain family.</text>
</comment>
<dbReference type="GO" id="GO:0006351">
    <property type="term" value="P:DNA-templated transcription"/>
    <property type="evidence" value="ECO:0007669"/>
    <property type="project" value="UniProtKB-UniRule"/>
</dbReference>
<dbReference type="SUPFAM" id="SSF47789">
    <property type="entry name" value="C-terminal domain of RNA polymerase alpha subunit"/>
    <property type="match status" value="1"/>
</dbReference>
<dbReference type="SUPFAM" id="SSF55257">
    <property type="entry name" value="RBP11-like subunits of RNA polymerase"/>
    <property type="match status" value="1"/>
</dbReference>
<dbReference type="EC" id="2.7.7.6" evidence="2 11"/>
<dbReference type="HOGENOM" id="CLU_053084_0_1_14"/>
<dbReference type="NCBIfam" id="TIGR02027">
    <property type="entry name" value="rpoA"/>
    <property type="match status" value="1"/>
</dbReference>
<dbReference type="InterPro" id="IPR011260">
    <property type="entry name" value="RNAP_asu_C"/>
</dbReference>
<dbReference type="Proteomes" id="UP000009135">
    <property type="component" value="Chromosome"/>
</dbReference>
<dbReference type="GO" id="GO:0003677">
    <property type="term" value="F:DNA binding"/>
    <property type="evidence" value="ECO:0007669"/>
    <property type="project" value="UniProtKB-UniRule"/>
</dbReference>
<dbReference type="GO" id="GO:0046983">
    <property type="term" value="F:protein dimerization activity"/>
    <property type="evidence" value="ECO:0007669"/>
    <property type="project" value="InterPro"/>
</dbReference>
<feature type="region of interest" description="Alpha N-terminal domain (alpha-NTD)" evidence="11">
    <location>
        <begin position="1"/>
        <end position="243"/>
    </location>
</feature>
<dbReference type="InterPro" id="IPR011262">
    <property type="entry name" value="DNA-dir_RNA_pol_insert"/>
</dbReference>
<dbReference type="GO" id="GO:0005737">
    <property type="term" value="C:cytoplasm"/>
    <property type="evidence" value="ECO:0007669"/>
    <property type="project" value="UniProtKB-ARBA"/>
</dbReference>
<dbReference type="STRING" id="1111676.MHC_05285"/>
<reference evidence="13 14" key="1">
    <citation type="journal article" date="2012" name="J. Bacteriol.">
        <title>Complete genome sequence of Mycoplasma haemocanis strain Illinois.</title>
        <authorList>
            <person name="do Nascimento N.C."/>
            <person name="Guimaraes A.M."/>
            <person name="Santos A.P."/>
            <person name="Sanmiguel P.J."/>
            <person name="Messick J.B."/>
        </authorList>
    </citation>
    <scope>NUCLEOTIDE SEQUENCE [LARGE SCALE GENOMIC DNA]</scope>
    <source>
        <strain evidence="13 14">Illinois</strain>
    </source>
</reference>
<accession>H6N8D9</accession>
<evidence type="ECO:0000256" key="9">
    <source>
        <dbReference type="ARBA" id="ARBA00033070"/>
    </source>
</evidence>
<evidence type="ECO:0000256" key="3">
    <source>
        <dbReference type="ARBA" id="ARBA00015972"/>
    </source>
</evidence>
<dbReference type="KEGG" id="mhe:MHC_05285"/>
<proteinExistence type="inferred from homology"/>
<dbReference type="InterPro" id="IPR011263">
    <property type="entry name" value="DNA-dir_RNA_pol_RpoA/D/Rpb3"/>
</dbReference>
<dbReference type="Pfam" id="PF01000">
    <property type="entry name" value="RNA_pol_A_bac"/>
    <property type="match status" value="1"/>
</dbReference>
<feature type="domain" description="DNA-directed RNA polymerase RpoA/D/Rpb3-type" evidence="12">
    <location>
        <begin position="20"/>
        <end position="240"/>
    </location>
</feature>
<keyword evidence="7 11" id="KW-0804">Transcription</keyword>
<gene>
    <name evidence="11 13" type="primary">rpoA</name>
    <name evidence="13" type="ordered locus">MHC_05285</name>
</gene>
<dbReference type="InterPro" id="IPR036643">
    <property type="entry name" value="RNApol_insert_sf"/>
</dbReference>
<keyword evidence="6 11" id="KW-0548">Nucleotidyltransferase</keyword>
<dbReference type="Gene3D" id="3.30.1360.10">
    <property type="entry name" value="RNA polymerase, RBP11-like subunit"/>
    <property type="match status" value="1"/>
</dbReference>
<feature type="region of interest" description="Alpha C-terminal domain (alpha-CTD)" evidence="11">
    <location>
        <begin position="256"/>
        <end position="326"/>
    </location>
</feature>
<evidence type="ECO:0000256" key="7">
    <source>
        <dbReference type="ARBA" id="ARBA00023163"/>
    </source>
</evidence>
<protein>
    <recommendedName>
        <fullName evidence="3 11">DNA-directed RNA polymerase subunit alpha</fullName>
        <shortName evidence="11">RNAP subunit alpha</shortName>
        <ecNumber evidence="2 11">2.7.7.6</ecNumber>
    </recommendedName>
    <alternativeName>
        <fullName evidence="9 11">RNA polymerase subunit alpha</fullName>
    </alternativeName>
    <alternativeName>
        <fullName evidence="8 11">Transcriptase subunit alpha</fullName>
    </alternativeName>
</protein>
<evidence type="ECO:0000313" key="13">
    <source>
        <dbReference type="EMBL" id="AEW45911.1"/>
    </source>
</evidence>
<evidence type="ECO:0000256" key="1">
    <source>
        <dbReference type="ARBA" id="ARBA00007123"/>
    </source>
</evidence>
<comment type="domain">
    <text evidence="11">The N-terminal domain is essential for RNAP assembly and basal transcription, whereas the C-terminal domain is involved in interaction with transcriptional regulators and with upstream promoter elements.</text>
</comment>
<comment type="catalytic activity">
    <reaction evidence="10 11">
        <text>RNA(n) + a ribonucleoside 5'-triphosphate = RNA(n+1) + diphosphate</text>
        <dbReference type="Rhea" id="RHEA:21248"/>
        <dbReference type="Rhea" id="RHEA-COMP:14527"/>
        <dbReference type="Rhea" id="RHEA-COMP:17342"/>
        <dbReference type="ChEBI" id="CHEBI:33019"/>
        <dbReference type="ChEBI" id="CHEBI:61557"/>
        <dbReference type="ChEBI" id="CHEBI:140395"/>
        <dbReference type="EC" id="2.7.7.6"/>
    </reaction>
</comment>
<comment type="subunit">
    <text evidence="11">Homodimer. The RNAP catalytic core consists of 2 alpha, 1 beta, 1 beta' and 1 omega subunit. When a sigma factor is associated with the core the holoenzyme is formed, which can initiate transcription.</text>
</comment>
<dbReference type="GO" id="GO:0000428">
    <property type="term" value="C:DNA-directed RNA polymerase complex"/>
    <property type="evidence" value="ECO:0007669"/>
    <property type="project" value="UniProtKB-KW"/>
</dbReference>
<sequence>MDKLPKFNIDFKLLESSQYMASVVISPLKQGFGTTIGNALRRVLLGSIPGAAVFAIKIDGVDHEFMAPEGVLEDVTNIVLNIKKLVISIDEKVVDVQSLEEKSISEWPTMKIKKNKAGVVYAGDIDCPPGMKVINKDLKICELSKDVEFGMELYATLDRGYRSFSENRERLDTLKIISIDSLFSPIVKVEWKVVEEKTTKQGTTDKLHLTLVTNGSVKAADALSLAAHTLISLLEPISSFNPEISKRKLIGEAEVANKKVAMATPIDELELTMRSFNCLKQNGINTITELAEMTRAEAEQIKNLGKKSLNEIIAKLAEKGLKFKGS</sequence>
<dbReference type="NCBIfam" id="NF003519">
    <property type="entry name" value="PRK05182.2-5"/>
    <property type="match status" value="1"/>
</dbReference>
<dbReference type="Pfam" id="PF01193">
    <property type="entry name" value="RNA_pol_L"/>
    <property type="match status" value="1"/>
</dbReference>
<keyword evidence="5 11" id="KW-0808">Transferase</keyword>
<dbReference type="SUPFAM" id="SSF56553">
    <property type="entry name" value="Insert subdomain of RNA polymerase alpha subunit"/>
    <property type="match status" value="1"/>
</dbReference>
<dbReference type="HAMAP" id="MF_00059">
    <property type="entry name" value="RNApol_bact_RpoA"/>
    <property type="match status" value="1"/>
</dbReference>
<keyword evidence="14" id="KW-1185">Reference proteome</keyword>
<dbReference type="InterPro" id="IPR036603">
    <property type="entry name" value="RBP11-like"/>
</dbReference>
<name>H6N8D9_MYCHN</name>
<evidence type="ECO:0000256" key="8">
    <source>
        <dbReference type="ARBA" id="ARBA00032524"/>
    </source>
</evidence>
<evidence type="ECO:0000256" key="11">
    <source>
        <dbReference type="HAMAP-Rule" id="MF_00059"/>
    </source>
</evidence>
<dbReference type="OrthoDB" id="9805706at2"/>
<dbReference type="CDD" id="cd06928">
    <property type="entry name" value="RNAP_alpha_NTD"/>
    <property type="match status" value="1"/>
</dbReference>
<evidence type="ECO:0000256" key="6">
    <source>
        <dbReference type="ARBA" id="ARBA00022695"/>
    </source>
</evidence>
<dbReference type="Gene3D" id="2.170.120.12">
    <property type="entry name" value="DNA-directed RNA polymerase, insert domain"/>
    <property type="match status" value="1"/>
</dbReference>
<evidence type="ECO:0000256" key="2">
    <source>
        <dbReference type="ARBA" id="ARBA00012418"/>
    </source>
</evidence>
<organism evidence="13 14">
    <name type="scientific">Mycoplasma haemocanis (strain Illinois)</name>
    <dbReference type="NCBI Taxonomy" id="1111676"/>
    <lineage>
        <taxon>Bacteria</taxon>
        <taxon>Bacillati</taxon>
        <taxon>Mycoplasmatota</taxon>
        <taxon>Mollicutes</taxon>
        <taxon>Mycoplasmataceae</taxon>
        <taxon>Mycoplasma</taxon>
    </lineage>
</organism>